<evidence type="ECO:0000313" key="3">
    <source>
        <dbReference type="Proteomes" id="UP000064912"/>
    </source>
</evidence>
<evidence type="ECO:0008006" key="4">
    <source>
        <dbReference type="Google" id="ProtNLM"/>
    </source>
</evidence>
<gene>
    <name evidence="2" type="ORF">NHU_01602</name>
</gene>
<keyword evidence="1" id="KW-1133">Transmembrane helix</keyword>
<dbReference type="KEGG" id="rsu:NHU_01602"/>
<dbReference type="EMBL" id="AP014800">
    <property type="protein sequence ID" value="BAQ68760.1"/>
    <property type="molecule type" value="Genomic_DNA"/>
</dbReference>
<accession>A0A0D6B1N0</accession>
<dbReference type="Proteomes" id="UP000064912">
    <property type="component" value="Chromosome"/>
</dbReference>
<reference evidence="2 3" key="1">
    <citation type="submission" date="2015-02" db="EMBL/GenBank/DDBJ databases">
        <title>Genome sequene of Rhodovulum sulfidophilum DSM 2351.</title>
        <authorList>
            <person name="Nagao N."/>
        </authorList>
    </citation>
    <scope>NUCLEOTIDE SEQUENCE [LARGE SCALE GENOMIC DNA]</scope>
    <source>
        <strain evidence="2 3">DSM 2351</strain>
    </source>
</reference>
<organism evidence="2 3">
    <name type="scientific">Rhodovulum sulfidophilum</name>
    <name type="common">Rhodobacter sulfidophilus</name>
    <dbReference type="NCBI Taxonomy" id="35806"/>
    <lineage>
        <taxon>Bacteria</taxon>
        <taxon>Pseudomonadati</taxon>
        <taxon>Pseudomonadota</taxon>
        <taxon>Alphaproteobacteria</taxon>
        <taxon>Rhodobacterales</taxon>
        <taxon>Paracoccaceae</taxon>
        <taxon>Rhodovulum</taxon>
    </lineage>
</organism>
<evidence type="ECO:0000313" key="2">
    <source>
        <dbReference type="EMBL" id="BAQ68760.1"/>
    </source>
</evidence>
<name>A0A0D6B1N0_RHOSU</name>
<protein>
    <recommendedName>
        <fullName evidence="4">Pilus assembly protein</fullName>
    </recommendedName>
</protein>
<dbReference type="PATRIC" id="fig|35806.4.peg.1657"/>
<evidence type="ECO:0000256" key="1">
    <source>
        <dbReference type="SAM" id="Phobius"/>
    </source>
</evidence>
<proteinExistence type="predicted"/>
<keyword evidence="1" id="KW-0812">Transmembrane</keyword>
<feature type="transmembrane region" description="Helical" evidence="1">
    <location>
        <begin position="31"/>
        <end position="49"/>
    </location>
</feature>
<keyword evidence="1" id="KW-0472">Membrane</keyword>
<sequence length="79" mass="8137">MTEDARGAGDRAPLRLRLFLRDTSGAVTVDWIVLTAAIIGTCIAIFASIQSGAVGMGDSVRAALDAAGVVELGDFGRDD</sequence>
<dbReference type="AlphaFoldDB" id="A0A0D6B1N0"/>